<dbReference type="InterPro" id="IPR011051">
    <property type="entry name" value="RmlC_Cupin_sf"/>
</dbReference>
<dbReference type="InterPro" id="IPR029303">
    <property type="entry name" value="CapF_C"/>
</dbReference>
<dbReference type="Pfam" id="PF14667">
    <property type="entry name" value="Polysacc_synt_C"/>
    <property type="match status" value="1"/>
</dbReference>
<name>A0A9D6V4L1_9BACT</name>
<comment type="caution">
    <text evidence="2">The sequence shown here is derived from an EMBL/GenBank/DDBJ whole genome shotgun (WGS) entry which is preliminary data.</text>
</comment>
<organism evidence="2 3">
    <name type="scientific">Desulfomonile tiedjei</name>
    <dbReference type="NCBI Taxonomy" id="2358"/>
    <lineage>
        <taxon>Bacteria</taxon>
        <taxon>Pseudomonadati</taxon>
        <taxon>Thermodesulfobacteriota</taxon>
        <taxon>Desulfomonilia</taxon>
        <taxon>Desulfomonilales</taxon>
        <taxon>Desulfomonilaceae</taxon>
        <taxon>Desulfomonile</taxon>
    </lineage>
</organism>
<dbReference type="Gene3D" id="2.60.120.10">
    <property type="entry name" value="Jelly Rolls"/>
    <property type="match status" value="1"/>
</dbReference>
<evidence type="ECO:0000259" key="1">
    <source>
        <dbReference type="Pfam" id="PF14667"/>
    </source>
</evidence>
<dbReference type="AlphaFoldDB" id="A0A9D6V4L1"/>
<dbReference type="SUPFAM" id="SSF51182">
    <property type="entry name" value="RmlC-like cupins"/>
    <property type="match status" value="1"/>
</dbReference>
<evidence type="ECO:0000313" key="2">
    <source>
        <dbReference type="EMBL" id="MBI5250719.1"/>
    </source>
</evidence>
<protein>
    <recommendedName>
        <fullName evidence="1">Capsular polysaccharide assembling protein CapF C-terminal domain-containing protein</fullName>
    </recommendedName>
</protein>
<dbReference type="EMBL" id="JACRDE010000382">
    <property type="protein sequence ID" value="MBI5250719.1"/>
    <property type="molecule type" value="Genomic_DNA"/>
</dbReference>
<dbReference type="InterPro" id="IPR014710">
    <property type="entry name" value="RmlC-like_jellyroll"/>
</dbReference>
<feature type="domain" description="Capsular polysaccharide assembling protein CapF C-terminal" evidence="1">
    <location>
        <begin position="13"/>
        <end position="118"/>
    </location>
</feature>
<accession>A0A9D6V4L1</accession>
<proteinExistence type="predicted"/>
<evidence type="ECO:0000313" key="3">
    <source>
        <dbReference type="Proteomes" id="UP000807825"/>
    </source>
</evidence>
<sequence length="124" mass="14325">MSHDTIKPSFERNDDRGFFQEILNEGHWENMIRGRMNLGALIGNHYHKNTLIFFYLTSGSAHIKTVNVENGLRDDFSLSANQGVLLRVNESHAIRFLEESEFIMLKSLRYDAADPDTYSFPVED</sequence>
<reference evidence="2" key="1">
    <citation type="submission" date="2020-07" db="EMBL/GenBank/DDBJ databases">
        <title>Huge and variable diversity of episymbiotic CPR bacteria and DPANN archaea in groundwater ecosystems.</title>
        <authorList>
            <person name="He C.Y."/>
            <person name="Keren R."/>
            <person name="Whittaker M."/>
            <person name="Farag I.F."/>
            <person name="Doudna J."/>
            <person name="Cate J.H.D."/>
            <person name="Banfield J.F."/>
        </authorList>
    </citation>
    <scope>NUCLEOTIDE SEQUENCE</scope>
    <source>
        <strain evidence="2">NC_groundwater_1664_Pr3_B-0.1um_52_9</strain>
    </source>
</reference>
<gene>
    <name evidence="2" type="ORF">HY912_14610</name>
</gene>
<dbReference type="Proteomes" id="UP000807825">
    <property type="component" value="Unassembled WGS sequence"/>
</dbReference>